<dbReference type="InterPro" id="IPR011006">
    <property type="entry name" value="CheY-like_superfamily"/>
</dbReference>
<dbReference type="EMBL" id="UOFM01000384">
    <property type="protein sequence ID" value="VAW81136.1"/>
    <property type="molecule type" value="Genomic_DNA"/>
</dbReference>
<organism evidence="2">
    <name type="scientific">hydrothermal vent metagenome</name>
    <dbReference type="NCBI Taxonomy" id="652676"/>
    <lineage>
        <taxon>unclassified sequences</taxon>
        <taxon>metagenomes</taxon>
        <taxon>ecological metagenomes</taxon>
    </lineage>
</organism>
<dbReference type="AlphaFoldDB" id="A0A3B0ZKA5"/>
<dbReference type="SUPFAM" id="SSF52172">
    <property type="entry name" value="CheY-like"/>
    <property type="match status" value="1"/>
</dbReference>
<dbReference type="InterPro" id="IPR052893">
    <property type="entry name" value="TCS_response_regulator"/>
</dbReference>
<sequence>MGHQNNSDIILLVEDNPDDVDLTLRAFRKSRLTNQIVVKRDGQEALDYLLGESEEDDAGALPTVTLLDLNMPRLNGLDVLKRLRSEERTRFMPVVILTTSDEQRDVINSYQLGANSYIRKPVDTQEFFAAIQELEVYWTVRNIAAAS</sequence>
<dbReference type="SMART" id="SM00448">
    <property type="entry name" value="REC"/>
    <property type="match status" value="1"/>
</dbReference>
<dbReference type="PANTHER" id="PTHR44520:SF1">
    <property type="entry name" value="TWO-COMPONENT SYSTEM REGULATORY PROTEIN"/>
    <property type="match status" value="1"/>
</dbReference>
<gene>
    <name evidence="2" type="ORF">MNBD_GAMMA14-1867</name>
</gene>
<dbReference type="Gene3D" id="3.40.50.2300">
    <property type="match status" value="1"/>
</dbReference>
<proteinExistence type="predicted"/>
<dbReference type="CDD" id="cd17557">
    <property type="entry name" value="REC_Rcp-like"/>
    <property type="match status" value="1"/>
</dbReference>
<dbReference type="Pfam" id="PF00072">
    <property type="entry name" value="Response_reg"/>
    <property type="match status" value="1"/>
</dbReference>
<protein>
    <recommendedName>
        <fullName evidence="1">Response regulatory domain-containing protein</fullName>
    </recommendedName>
</protein>
<dbReference type="InterPro" id="IPR001789">
    <property type="entry name" value="Sig_transdc_resp-reg_receiver"/>
</dbReference>
<dbReference type="GO" id="GO:0000160">
    <property type="term" value="P:phosphorelay signal transduction system"/>
    <property type="evidence" value="ECO:0007669"/>
    <property type="project" value="InterPro"/>
</dbReference>
<dbReference type="PROSITE" id="PS50110">
    <property type="entry name" value="RESPONSE_REGULATORY"/>
    <property type="match status" value="1"/>
</dbReference>
<reference evidence="2" key="1">
    <citation type="submission" date="2018-06" db="EMBL/GenBank/DDBJ databases">
        <authorList>
            <person name="Zhirakovskaya E."/>
        </authorList>
    </citation>
    <scope>NUCLEOTIDE SEQUENCE</scope>
</reference>
<dbReference type="PANTHER" id="PTHR44520">
    <property type="entry name" value="RESPONSE REGULATOR RCP1-RELATED"/>
    <property type="match status" value="1"/>
</dbReference>
<name>A0A3B0ZKA5_9ZZZZ</name>
<feature type="domain" description="Response regulatory" evidence="1">
    <location>
        <begin position="9"/>
        <end position="135"/>
    </location>
</feature>
<evidence type="ECO:0000259" key="1">
    <source>
        <dbReference type="PROSITE" id="PS50110"/>
    </source>
</evidence>
<accession>A0A3B0ZKA5</accession>
<evidence type="ECO:0000313" key="2">
    <source>
        <dbReference type="EMBL" id="VAW81136.1"/>
    </source>
</evidence>